<gene>
    <name evidence="1" type="ORF">CQA43_09090</name>
</gene>
<dbReference type="GO" id="GO:0016020">
    <property type="term" value="C:membrane"/>
    <property type="evidence" value="ECO:0007669"/>
    <property type="project" value="InterPro"/>
</dbReference>
<dbReference type="OrthoDB" id="9780552at2"/>
<dbReference type="RefSeq" id="WP_115552282.1">
    <property type="nucleotide sequence ID" value="NZ_CAOPHJ010000034.1"/>
</dbReference>
<dbReference type="Gene3D" id="3.40.50.12580">
    <property type="match status" value="1"/>
</dbReference>
<evidence type="ECO:0000313" key="1">
    <source>
        <dbReference type="EMBL" id="RDU61580.1"/>
    </source>
</evidence>
<dbReference type="Proteomes" id="UP000256650">
    <property type="component" value="Unassembled WGS sequence"/>
</dbReference>
<dbReference type="PANTHER" id="PTHR37316:SF3">
    <property type="entry name" value="TEICHOIC ACID GLYCEROL-PHOSPHATE TRANSFERASE"/>
    <property type="match status" value="1"/>
</dbReference>
<keyword evidence="2" id="KW-1185">Reference proteome</keyword>
<dbReference type="InterPro" id="IPR007554">
    <property type="entry name" value="Glycerophosphate_synth"/>
</dbReference>
<dbReference type="Pfam" id="PF04464">
    <property type="entry name" value="Glyphos_transf"/>
    <property type="match status" value="1"/>
</dbReference>
<dbReference type="InterPro" id="IPR051612">
    <property type="entry name" value="Teichoic_Acid_Biosynth"/>
</dbReference>
<dbReference type="AlphaFoldDB" id="A0A3D8I8T7"/>
<comment type="caution">
    <text evidence="1">The sequence shown here is derived from an EMBL/GenBank/DDBJ whole genome shotgun (WGS) entry which is preliminary data.</text>
</comment>
<sequence>MPYLLSLFLKIFVFVFSFVKKDGITLVFSDTSLAYSNLSCIQNTLDLRKIPYKVCKNNKSLSTLFLLLKSKIILLDQSNFFLSHLKLKSDSIVIQLWHGGGLYKKVAFDICTNAQDFKRAKRIHKNTRFVNISDEKLKADYARMFNVKESQILSFGLPRLDRFFQIHSTKNKQEFLQKYPALKGKKIYLYAPTFRESRKRREGEILLDVPKINRTFDDKVIIVRSHPSLKLANQDFINVSYEPLEWILSISDALISDYSSIIFDFAFFHRPILLYVPDLEDYLASNRPLYRTPEELVGRENVAYTQEELILAMQQETSHCLWEEYMESCKGDSSAKVVDFMLKLL</sequence>
<organism evidence="1 2">
    <name type="scientific">Helicobacter ganmani</name>
    <dbReference type="NCBI Taxonomy" id="60246"/>
    <lineage>
        <taxon>Bacteria</taxon>
        <taxon>Pseudomonadati</taxon>
        <taxon>Campylobacterota</taxon>
        <taxon>Epsilonproteobacteria</taxon>
        <taxon>Campylobacterales</taxon>
        <taxon>Helicobacteraceae</taxon>
        <taxon>Helicobacter</taxon>
    </lineage>
</organism>
<protein>
    <submittedName>
        <fullName evidence="1">CDP-glycerol--glycerophosphate glycerophosphotransferase</fullName>
    </submittedName>
</protein>
<dbReference type="GO" id="GO:0047355">
    <property type="term" value="F:CDP-glycerol glycerophosphotransferase activity"/>
    <property type="evidence" value="ECO:0007669"/>
    <property type="project" value="InterPro"/>
</dbReference>
<dbReference type="InterPro" id="IPR043148">
    <property type="entry name" value="TagF_C"/>
</dbReference>
<accession>A0A3D8I8T7</accession>
<keyword evidence="1" id="KW-0808">Transferase</keyword>
<proteinExistence type="predicted"/>
<evidence type="ECO:0000313" key="2">
    <source>
        <dbReference type="Proteomes" id="UP000256650"/>
    </source>
</evidence>
<dbReference type="GeneID" id="82536434"/>
<dbReference type="SUPFAM" id="SSF53756">
    <property type="entry name" value="UDP-Glycosyltransferase/glycogen phosphorylase"/>
    <property type="match status" value="1"/>
</dbReference>
<name>A0A3D8I8T7_9HELI</name>
<reference evidence="1 2" key="1">
    <citation type="submission" date="2018-04" db="EMBL/GenBank/DDBJ databases">
        <title>Novel Campyloabacter and Helicobacter Species and Strains.</title>
        <authorList>
            <person name="Mannion A.J."/>
            <person name="Shen Z."/>
            <person name="Fox J.G."/>
        </authorList>
    </citation>
    <scope>NUCLEOTIDE SEQUENCE [LARGE SCALE GENOMIC DNA]</scope>
    <source>
        <strain evidence="1 2">MIT 99-5101</strain>
    </source>
</reference>
<dbReference type="PANTHER" id="PTHR37316">
    <property type="entry name" value="TEICHOIC ACID GLYCEROL-PHOSPHATE PRIMASE"/>
    <property type="match status" value="1"/>
</dbReference>
<dbReference type="EMBL" id="NXLS01000014">
    <property type="protein sequence ID" value="RDU61580.1"/>
    <property type="molecule type" value="Genomic_DNA"/>
</dbReference>